<dbReference type="PRINTS" id="PR00038">
    <property type="entry name" value="HTHLUXR"/>
</dbReference>
<dbReference type="InterPro" id="IPR036693">
    <property type="entry name" value="TF_LuxR_autoind-bd_dom_sf"/>
</dbReference>
<evidence type="ECO:0000313" key="5">
    <source>
        <dbReference type="EMBL" id="ABQ27277.1"/>
    </source>
</evidence>
<dbReference type="SUPFAM" id="SSF75516">
    <property type="entry name" value="Pheromone-binding domain of LuxR-like quorum-sensing transcription factors"/>
    <property type="match status" value="1"/>
</dbReference>
<dbReference type="InterPro" id="IPR036388">
    <property type="entry name" value="WH-like_DNA-bd_sf"/>
</dbReference>
<dbReference type="SUPFAM" id="SSF46894">
    <property type="entry name" value="C-terminal effector domain of the bipartite response regulators"/>
    <property type="match status" value="1"/>
</dbReference>
<evidence type="ECO:0000256" key="2">
    <source>
        <dbReference type="ARBA" id="ARBA00023125"/>
    </source>
</evidence>
<dbReference type="AlphaFoldDB" id="A5G659"/>
<feature type="domain" description="HTH luxR-type" evidence="4">
    <location>
        <begin position="180"/>
        <end position="245"/>
    </location>
</feature>
<dbReference type="HOGENOM" id="CLU_072786_3_1_7"/>
<dbReference type="PANTHER" id="PTHR44688:SF16">
    <property type="entry name" value="DNA-BINDING TRANSCRIPTIONAL ACTIVATOR DEVR_DOSR"/>
    <property type="match status" value="1"/>
</dbReference>
<dbReference type="Proteomes" id="UP000006695">
    <property type="component" value="Chromosome"/>
</dbReference>
<organism evidence="5 6">
    <name type="scientific">Geotalea uraniireducens (strain Rf4)</name>
    <name type="common">Geobacter uraniireducens</name>
    <dbReference type="NCBI Taxonomy" id="351605"/>
    <lineage>
        <taxon>Bacteria</taxon>
        <taxon>Pseudomonadati</taxon>
        <taxon>Thermodesulfobacteriota</taxon>
        <taxon>Desulfuromonadia</taxon>
        <taxon>Geobacterales</taxon>
        <taxon>Geobacteraceae</taxon>
        <taxon>Geotalea</taxon>
    </lineage>
</organism>
<dbReference type="Gene3D" id="3.30.450.80">
    <property type="entry name" value="Transcription factor LuxR-like, autoinducer-binding domain"/>
    <property type="match status" value="1"/>
</dbReference>
<dbReference type="Gene3D" id="1.10.10.10">
    <property type="entry name" value="Winged helix-like DNA-binding domain superfamily/Winged helix DNA-binding domain"/>
    <property type="match status" value="1"/>
</dbReference>
<protein>
    <submittedName>
        <fullName evidence="5">Transcriptional regulator, LuxR family</fullName>
    </submittedName>
</protein>
<proteinExistence type="predicted"/>
<dbReference type="CDD" id="cd06170">
    <property type="entry name" value="LuxR_C_like"/>
    <property type="match status" value="1"/>
</dbReference>
<dbReference type="EMBL" id="CP000698">
    <property type="protein sequence ID" value="ABQ27277.1"/>
    <property type="molecule type" value="Genomic_DNA"/>
</dbReference>
<dbReference type="PANTHER" id="PTHR44688">
    <property type="entry name" value="DNA-BINDING TRANSCRIPTIONAL ACTIVATOR DEVR_DOSR"/>
    <property type="match status" value="1"/>
</dbReference>
<dbReference type="SMART" id="SM00421">
    <property type="entry name" value="HTH_LUXR"/>
    <property type="match status" value="1"/>
</dbReference>
<keyword evidence="3" id="KW-0804">Transcription</keyword>
<evidence type="ECO:0000256" key="3">
    <source>
        <dbReference type="ARBA" id="ARBA00023163"/>
    </source>
</evidence>
<evidence type="ECO:0000313" key="6">
    <source>
        <dbReference type="Proteomes" id="UP000006695"/>
    </source>
</evidence>
<dbReference type="InterPro" id="IPR000792">
    <property type="entry name" value="Tscrpt_reg_LuxR_C"/>
</dbReference>
<keyword evidence="6" id="KW-1185">Reference proteome</keyword>
<dbReference type="KEGG" id="gur:Gura_3112"/>
<dbReference type="Pfam" id="PF03472">
    <property type="entry name" value="Autoind_bind"/>
    <property type="match status" value="1"/>
</dbReference>
<dbReference type="InterPro" id="IPR016032">
    <property type="entry name" value="Sig_transdc_resp-reg_C-effctor"/>
</dbReference>
<dbReference type="PROSITE" id="PS50043">
    <property type="entry name" value="HTH_LUXR_2"/>
    <property type="match status" value="1"/>
</dbReference>
<dbReference type="GO" id="GO:0003677">
    <property type="term" value="F:DNA binding"/>
    <property type="evidence" value="ECO:0007669"/>
    <property type="project" value="UniProtKB-KW"/>
</dbReference>
<dbReference type="PROSITE" id="PS00622">
    <property type="entry name" value="HTH_LUXR_1"/>
    <property type="match status" value="1"/>
</dbReference>
<dbReference type="RefSeq" id="WP_011939943.1">
    <property type="nucleotide sequence ID" value="NC_009483.1"/>
</dbReference>
<accession>A5G659</accession>
<dbReference type="STRING" id="351605.Gura_3112"/>
<dbReference type="InterPro" id="IPR005143">
    <property type="entry name" value="TF_LuxR_autoind-bd_dom"/>
</dbReference>
<dbReference type="Pfam" id="PF00196">
    <property type="entry name" value="GerE"/>
    <property type="match status" value="1"/>
</dbReference>
<gene>
    <name evidence="5" type="ordered locus">Gura_3112</name>
</gene>
<evidence type="ECO:0000256" key="1">
    <source>
        <dbReference type="ARBA" id="ARBA00023015"/>
    </source>
</evidence>
<name>A5G659_GEOUR</name>
<dbReference type="GO" id="GO:0006355">
    <property type="term" value="P:regulation of DNA-templated transcription"/>
    <property type="evidence" value="ECO:0007669"/>
    <property type="project" value="InterPro"/>
</dbReference>
<sequence>MFSAAEILSKKDCFLLLEIVNSCVSCSNVTEAGSIANKTRDLIGFDHAVYGLAKLNHHGCITAYETLNFSYPAEWLDAYRTNNFHLLDPITTENFKNYSLQYWKDTFNTYDVEAKFLSAALDFRLVDGYAIGITNSFRTEGCIFSISGPIKKEPRNELVLNLLAPHLHQAFRQVLSVEKKGKISTTITIREREVLNWIKKGKSSWDISTILAISERTVKFHVDNVMRKLDAVSRIHAVAVALSVGLIDID</sequence>
<keyword evidence="2" id="KW-0238">DNA-binding</keyword>
<evidence type="ECO:0000259" key="4">
    <source>
        <dbReference type="PROSITE" id="PS50043"/>
    </source>
</evidence>
<keyword evidence="1" id="KW-0805">Transcription regulation</keyword>
<reference evidence="5 6" key="1">
    <citation type="submission" date="2007-05" db="EMBL/GenBank/DDBJ databases">
        <title>Complete sequence of Geobacter uraniireducens Rf4.</title>
        <authorList>
            <consortium name="US DOE Joint Genome Institute"/>
            <person name="Copeland A."/>
            <person name="Lucas S."/>
            <person name="Lapidus A."/>
            <person name="Barry K."/>
            <person name="Detter J.C."/>
            <person name="Glavina del Rio T."/>
            <person name="Hammon N."/>
            <person name="Israni S."/>
            <person name="Dalin E."/>
            <person name="Tice H."/>
            <person name="Pitluck S."/>
            <person name="Chertkov O."/>
            <person name="Brettin T."/>
            <person name="Bruce D."/>
            <person name="Han C."/>
            <person name="Schmutz J."/>
            <person name="Larimer F."/>
            <person name="Land M."/>
            <person name="Hauser L."/>
            <person name="Kyrpides N."/>
            <person name="Mikhailova N."/>
            <person name="Shelobolina E."/>
            <person name="Aklujkar M."/>
            <person name="Lovley D."/>
            <person name="Richardson P."/>
        </authorList>
    </citation>
    <scope>NUCLEOTIDE SEQUENCE [LARGE SCALE GENOMIC DNA]</scope>
    <source>
        <strain evidence="5 6">Rf4</strain>
    </source>
</reference>